<protein>
    <submittedName>
        <fullName evidence="1">Uncharacterized protein</fullName>
    </submittedName>
</protein>
<proteinExistence type="predicted"/>
<gene>
    <name evidence="1" type="ORF">LCGC14_2496170</name>
</gene>
<name>A0A0F9BR82_9ZZZZ</name>
<sequence>MAFPNVIYGRYGDEKVAQSTKIGGLPLGQEMVLPDGREFRHSCAQTAAALVAGKL</sequence>
<accession>A0A0F9BR82</accession>
<reference evidence="1" key="1">
    <citation type="journal article" date="2015" name="Nature">
        <title>Complex archaea that bridge the gap between prokaryotes and eukaryotes.</title>
        <authorList>
            <person name="Spang A."/>
            <person name="Saw J.H."/>
            <person name="Jorgensen S.L."/>
            <person name="Zaremba-Niedzwiedzka K."/>
            <person name="Martijn J."/>
            <person name="Lind A.E."/>
            <person name="van Eijk R."/>
            <person name="Schleper C."/>
            <person name="Guy L."/>
            <person name="Ettema T.J."/>
        </authorList>
    </citation>
    <scope>NUCLEOTIDE SEQUENCE</scope>
</reference>
<evidence type="ECO:0000313" key="1">
    <source>
        <dbReference type="EMBL" id="KKL16382.1"/>
    </source>
</evidence>
<feature type="non-terminal residue" evidence="1">
    <location>
        <position position="55"/>
    </location>
</feature>
<comment type="caution">
    <text evidence="1">The sequence shown here is derived from an EMBL/GenBank/DDBJ whole genome shotgun (WGS) entry which is preliminary data.</text>
</comment>
<dbReference type="EMBL" id="LAZR01039684">
    <property type="protein sequence ID" value="KKL16382.1"/>
    <property type="molecule type" value="Genomic_DNA"/>
</dbReference>
<dbReference type="AlphaFoldDB" id="A0A0F9BR82"/>
<organism evidence="1">
    <name type="scientific">marine sediment metagenome</name>
    <dbReference type="NCBI Taxonomy" id="412755"/>
    <lineage>
        <taxon>unclassified sequences</taxon>
        <taxon>metagenomes</taxon>
        <taxon>ecological metagenomes</taxon>
    </lineage>
</organism>